<dbReference type="SUPFAM" id="SSF81296">
    <property type="entry name" value="E set domains"/>
    <property type="match status" value="1"/>
</dbReference>
<dbReference type="InterPro" id="IPR011837">
    <property type="entry name" value="Glycogen_debranch_GlgX"/>
</dbReference>
<dbReference type="InterPro" id="IPR006047">
    <property type="entry name" value="GH13_cat_dom"/>
</dbReference>
<dbReference type="InterPro" id="IPR044505">
    <property type="entry name" value="GlgX_Isoamylase_N_E_set"/>
</dbReference>
<dbReference type="Gene3D" id="2.60.40.1180">
    <property type="entry name" value="Golgi alpha-mannosidase II"/>
    <property type="match status" value="1"/>
</dbReference>
<evidence type="ECO:0000313" key="6">
    <source>
        <dbReference type="Proteomes" id="UP000036902"/>
    </source>
</evidence>
<feature type="domain" description="Glycosyl hydrolase family 13 catalytic" evidence="4">
    <location>
        <begin position="228"/>
        <end position="602"/>
    </location>
</feature>
<accession>A0A127KAJ7</accession>
<dbReference type="EMBL" id="CP014646">
    <property type="protein sequence ID" value="AMO38993.1"/>
    <property type="molecule type" value="Genomic_DNA"/>
</dbReference>
<dbReference type="Proteomes" id="UP000036902">
    <property type="component" value="Chromosome"/>
</dbReference>
<dbReference type="NCBIfam" id="TIGR02100">
    <property type="entry name" value="glgX_debranch"/>
    <property type="match status" value="1"/>
</dbReference>
<dbReference type="Pfam" id="PF02922">
    <property type="entry name" value="CBM_48"/>
    <property type="match status" value="1"/>
</dbReference>
<dbReference type="InterPro" id="IPR013780">
    <property type="entry name" value="Glyco_hydro_b"/>
</dbReference>
<reference evidence="6" key="1">
    <citation type="submission" date="2016-03" db="EMBL/GenBank/DDBJ databases">
        <authorList>
            <person name="Ma C."/>
            <person name="Zhou S."/>
            <person name="Yang G."/>
        </authorList>
    </citation>
    <scope>NUCLEOTIDE SEQUENCE [LARGE SCALE GENOMIC DNA]</scope>
    <source>
        <strain evidence="6">SgZ-1</strain>
    </source>
</reference>
<dbReference type="GO" id="GO:0005980">
    <property type="term" value="P:glycogen catabolic process"/>
    <property type="evidence" value="ECO:0007669"/>
    <property type="project" value="InterPro"/>
</dbReference>
<dbReference type="Gene3D" id="3.20.20.80">
    <property type="entry name" value="Glycosidases"/>
    <property type="match status" value="1"/>
</dbReference>
<dbReference type="CDD" id="cd02856">
    <property type="entry name" value="E_set_GDE_Isoamylase_N"/>
    <property type="match status" value="1"/>
</dbReference>
<evidence type="ECO:0000259" key="4">
    <source>
        <dbReference type="SMART" id="SM00642"/>
    </source>
</evidence>
<keyword evidence="6" id="KW-1185">Reference proteome</keyword>
<dbReference type="InterPro" id="IPR014756">
    <property type="entry name" value="Ig_E-set"/>
</dbReference>
<dbReference type="CDD" id="cd11326">
    <property type="entry name" value="AmyAc_Glg_debranch"/>
    <property type="match status" value="1"/>
</dbReference>
<comment type="similarity">
    <text evidence="1">Belongs to the glycosyl hydrolase 13 family.</text>
</comment>
<evidence type="ECO:0000256" key="3">
    <source>
        <dbReference type="ARBA" id="ARBA00023295"/>
    </source>
</evidence>
<dbReference type="Gene3D" id="2.60.40.10">
    <property type="entry name" value="Immunoglobulins"/>
    <property type="match status" value="1"/>
</dbReference>
<dbReference type="PANTHER" id="PTHR43002">
    <property type="entry name" value="GLYCOGEN DEBRANCHING ENZYME"/>
    <property type="match status" value="1"/>
</dbReference>
<keyword evidence="3" id="KW-0326">Glycosidase</keyword>
<organism evidence="5 6">
    <name type="scientific">Thauera humireducens</name>
    <dbReference type="NCBI Taxonomy" id="1134435"/>
    <lineage>
        <taxon>Bacteria</taxon>
        <taxon>Pseudomonadati</taxon>
        <taxon>Pseudomonadota</taxon>
        <taxon>Betaproteobacteria</taxon>
        <taxon>Rhodocyclales</taxon>
        <taxon>Zoogloeaceae</taxon>
        <taxon>Thauera</taxon>
    </lineage>
</organism>
<dbReference type="InterPro" id="IPR013783">
    <property type="entry name" value="Ig-like_fold"/>
</dbReference>
<evidence type="ECO:0000256" key="2">
    <source>
        <dbReference type="ARBA" id="ARBA00022801"/>
    </source>
</evidence>
<name>A0A127KAJ7_9RHOO</name>
<dbReference type="SUPFAM" id="SSF51445">
    <property type="entry name" value="(Trans)glycosidases"/>
    <property type="match status" value="1"/>
</dbReference>
<dbReference type="AlphaFoldDB" id="A0A127KAJ7"/>
<keyword evidence="2" id="KW-0378">Hydrolase</keyword>
<evidence type="ECO:0000256" key="1">
    <source>
        <dbReference type="ARBA" id="ARBA00008061"/>
    </source>
</evidence>
<protein>
    <submittedName>
        <fullName evidence="5">Glycogen debranching enzyme</fullName>
    </submittedName>
</protein>
<dbReference type="InterPro" id="IPR017853">
    <property type="entry name" value="GH"/>
</dbReference>
<dbReference type="InterPro" id="IPR004193">
    <property type="entry name" value="Glyco_hydro_13_N"/>
</dbReference>
<gene>
    <name evidence="5" type="ORF">AC731_004160</name>
</gene>
<sequence>MSHTPARTITLAPGRPAPLGAHCVADGEQAGVNFAVWAPDATRLELCLFDDRGEHELQRHDLPCCSEGVWHGLLPGAGPGLVYGLRAHGPWAPHQGHRFNPAKLLLDPWAQEVVGSYGRRGPGPADDAALAAELALHLGHLPKTPEQPDPRDNARHALKARVPASALYAARPPRPRIARDRMVLYEIHVRSLTMRHPAIEPALRGSYAALAHPAMLAHYRELGITTLNLLPVHFRADEAALQLRGLSNHWGYSPIAWLVPETRYWSGRPGTSPAGEFRDMVDTLHAAGIEVVLDVVFNHTAETDASGPTLSLRGLANARYYHLVPGNPAHDQNWTGCGNSVKLAESRVVELVVGALRHWATHYGVDGFRFDLASTLGRDRHGNFNRDAGFFTALQADPILADLKWIAEPWDLGAGGYQLGAFPTGWMEWNDQYRDTMRAWWLRGIGDRGVFAHRLAGSSAQFHHDARAPTASINYLAAHDGFTLRDLVSYDHKHNHANGENNRDGHHHNASWNCGVEGETDNIEVNERRHRLQRALMATLLCSQGTPMLLAGDEIGHSQGGNNNAYCQDNATTWLDWAAADRDLLACTRRLLQLRHRWAALRIGRWLSPAAEATPDSASALWLRADGTALTGGDWAGTADRALAVRLDPGAGKGSPALVLVNPEASPRRFVLPAGAWTCVFDSDRRDGAPAPDTNSPLTGPIAVAARSLRILIDSTVAAEPHHSPSENTSS</sequence>
<proteinExistence type="inferred from homology"/>
<dbReference type="GO" id="GO:0004135">
    <property type="term" value="F:amylo-alpha-1,6-glucosidase activity"/>
    <property type="evidence" value="ECO:0007669"/>
    <property type="project" value="InterPro"/>
</dbReference>
<dbReference type="KEGG" id="thu:AC731_004160"/>
<evidence type="ECO:0000313" key="5">
    <source>
        <dbReference type="EMBL" id="AMO38993.1"/>
    </source>
</evidence>
<dbReference type="SMART" id="SM00642">
    <property type="entry name" value="Aamy"/>
    <property type="match status" value="1"/>
</dbReference>
<dbReference type="SUPFAM" id="SSF51011">
    <property type="entry name" value="Glycosyl hydrolase domain"/>
    <property type="match status" value="1"/>
</dbReference>
<dbReference type="STRING" id="1134435.AC731_004160"/>